<dbReference type="KEGG" id="mrob:HH214_18370"/>
<evidence type="ECO:0000313" key="3">
    <source>
        <dbReference type="Proteomes" id="UP000503278"/>
    </source>
</evidence>
<name>A0A7L5E5N4_9SPHI</name>
<dbReference type="Proteomes" id="UP000503278">
    <property type="component" value="Chromosome"/>
</dbReference>
<feature type="coiled-coil region" evidence="1">
    <location>
        <begin position="129"/>
        <end position="156"/>
    </location>
</feature>
<dbReference type="EMBL" id="CP051682">
    <property type="protein sequence ID" value="QJD97697.1"/>
    <property type="molecule type" value="Genomic_DNA"/>
</dbReference>
<organism evidence="2 3">
    <name type="scientific">Mucilaginibacter robiniae</name>
    <dbReference type="NCBI Taxonomy" id="2728022"/>
    <lineage>
        <taxon>Bacteria</taxon>
        <taxon>Pseudomonadati</taxon>
        <taxon>Bacteroidota</taxon>
        <taxon>Sphingobacteriia</taxon>
        <taxon>Sphingobacteriales</taxon>
        <taxon>Sphingobacteriaceae</taxon>
        <taxon>Mucilaginibacter</taxon>
    </lineage>
</organism>
<protein>
    <submittedName>
        <fullName evidence="2">Uncharacterized protein</fullName>
    </submittedName>
</protein>
<accession>A0A7L5E5N4</accession>
<gene>
    <name evidence="2" type="ORF">HH214_18370</name>
</gene>
<reference evidence="2 3" key="1">
    <citation type="submission" date="2020-04" db="EMBL/GenBank/DDBJ databases">
        <title>Genome sequencing of novel species.</title>
        <authorList>
            <person name="Heo J."/>
            <person name="Kim S.-J."/>
            <person name="Kim J.-S."/>
            <person name="Hong S.-B."/>
            <person name="Kwon S.-W."/>
        </authorList>
    </citation>
    <scope>NUCLEOTIDE SEQUENCE [LARGE SCALE GENOMIC DNA]</scope>
    <source>
        <strain evidence="2 3">F39-2</strain>
    </source>
</reference>
<evidence type="ECO:0000313" key="2">
    <source>
        <dbReference type="EMBL" id="QJD97697.1"/>
    </source>
</evidence>
<keyword evidence="3" id="KW-1185">Reference proteome</keyword>
<dbReference type="RefSeq" id="WP_169610098.1">
    <property type="nucleotide sequence ID" value="NZ_CP051682.1"/>
</dbReference>
<evidence type="ECO:0000256" key="1">
    <source>
        <dbReference type="SAM" id="Coils"/>
    </source>
</evidence>
<sequence>MRSQYFKHRQLLDFDSNTDDVGFPLPWKKGNEDNHFLFRLYKKNKDEYPSFYQHHLQFFLNRYPDATEQEFFVHVKQIITDTISGLVNKDRYTSKHAQERRNRMQLQEFLTYLNSIDQWFIESTDHETIKRQLEEIAKLLSENKKLKEENKKLRELEPKDYIDIREGKHRTLYHLMLQIRDLKLEDGKELTYATTLNIWCKMIARYFRADGKPISLQSITRYFGMDESADSTKYKDIPAKDRLFTIAPAKKRSL</sequence>
<proteinExistence type="predicted"/>
<keyword evidence="1" id="KW-0175">Coiled coil</keyword>
<dbReference type="AlphaFoldDB" id="A0A7L5E5N4"/>